<dbReference type="CDD" id="cd02513">
    <property type="entry name" value="CMP-NeuAc_Synthase"/>
    <property type="match status" value="1"/>
</dbReference>
<evidence type="ECO:0000313" key="2">
    <source>
        <dbReference type="Proteomes" id="UP000013084"/>
    </source>
</evidence>
<organism evidence="1 2">
    <name type="scientific">Acinetobacter higginsii</name>
    <dbReference type="NCBI Taxonomy" id="70347"/>
    <lineage>
        <taxon>Bacteria</taxon>
        <taxon>Pseudomonadati</taxon>
        <taxon>Pseudomonadota</taxon>
        <taxon>Gammaproteobacteria</taxon>
        <taxon>Moraxellales</taxon>
        <taxon>Moraxellaceae</taxon>
        <taxon>Acinetobacter</taxon>
    </lineage>
</organism>
<dbReference type="GO" id="GO:0008781">
    <property type="term" value="F:N-acylneuraminate cytidylyltransferase activity"/>
    <property type="evidence" value="ECO:0007669"/>
    <property type="project" value="TreeGrafter"/>
</dbReference>
<dbReference type="InterPro" id="IPR003329">
    <property type="entry name" value="Cytidylyl_trans"/>
</dbReference>
<dbReference type="SUPFAM" id="SSF53448">
    <property type="entry name" value="Nucleotide-diphospho-sugar transferases"/>
    <property type="match status" value="1"/>
</dbReference>
<protein>
    <recommendedName>
        <fullName evidence="3">Acylneuraminate cytidylyltransferase family protein</fullName>
    </recommendedName>
</protein>
<sequence>MKSNSLVIIPARGGSKRLPRKNILPLNGKPLIEWTIEAAQAANFENIVVSSDDEEILNLVVKFPKILFLRRPVELASDIASTNDVILNVLDELKENFDNLLLLQPTSPLRTVNDLNGAFELFEKGKYTSVVSVTEVDHPTDYTMRLPDNNSLDNFFTKLKQLPQRSQDFEKEYRLNGAIYITKVEDFKKNKSLFNYPSCGFIMSRKNSIDIDELFDFRIAEALFQYDS</sequence>
<dbReference type="EMBL" id="APRN01000030">
    <property type="protein sequence ID" value="ENX61566.1"/>
    <property type="molecule type" value="Genomic_DNA"/>
</dbReference>
<accession>N9T3A1</accession>
<dbReference type="RefSeq" id="WP_005200833.1">
    <property type="nucleotide sequence ID" value="NZ_KB850070.1"/>
</dbReference>
<dbReference type="InterPro" id="IPR050793">
    <property type="entry name" value="CMP-NeuNAc_synthase"/>
</dbReference>
<comment type="caution">
    <text evidence="1">The sequence shown here is derived from an EMBL/GenBank/DDBJ whole genome shotgun (WGS) entry which is preliminary data.</text>
</comment>
<dbReference type="PATRIC" id="fig|1217700.3.peg.567"/>
<evidence type="ECO:0000313" key="1">
    <source>
        <dbReference type="EMBL" id="ENX61566.1"/>
    </source>
</evidence>
<gene>
    <name evidence="1" type="ORF">F902_00603</name>
</gene>
<dbReference type="HOGENOM" id="CLU_042930_1_1_6"/>
<name>N9T3A1_9GAMM</name>
<dbReference type="InterPro" id="IPR029044">
    <property type="entry name" value="Nucleotide-diphossugar_trans"/>
</dbReference>
<dbReference type="Gene3D" id="3.90.550.10">
    <property type="entry name" value="Spore Coat Polysaccharide Biosynthesis Protein SpsA, Chain A"/>
    <property type="match status" value="1"/>
</dbReference>
<dbReference type="OrthoDB" id="9805604at2"/>
<dbReference type="PANTHER" id="PTHR21485">
    <property type="entry name" value="HAD SUPERFAMILY MEMBERS CMAS AND KDSC"/>
    <property type="match status" value="1"/>
</dbReference>
<dbReference type="Pfam" id="PF02348">
    <property type="entry name" value="CTP_transf_3"/>
    <property type="match status" value="1"/>
</dbReference>
<reference evidence="1 2" key="1">
    <citation type="submission" date="2013-02" db="EMBL/GenBank/DDBJ databases">
        <title>The Genome Sequence of Acinetobacter sp. CIP 70.18.</title>
        <authorList>
            <consortium name="The Broad Institute Genome Sequencing Platform"/>
            <consortium name="The Broad Institute Genome Sequencing Center for Infectious Disease"/>
            <person name="Cerqueira G."/>
            <person name="Feldgarden M."/>
            <person name="Courvalin P."/>
            <person name="Perichon B."/>
            <person name="Grillot-Courvalin C."/>
            <person name="Clermont D."/>
            <person name="Rocha E."/>
            <person name="Yoon E.-J."/>
            <person name="Nemec A."/>
            <person name="Walker B."/>
            <person name="Young S.K."/>
            <person name="Zeng Q."/>
            <person name="Gargeya S."/>
            <person name="Fitzgerald M."/>
            <person name="Haas B."/>
            <person name="Abouelleil A."/>
            <person name="Alvarado L."/>
            <person name="Arachchi H.M."/>
            <person name="Berlin A.M."/>
            <person name="Chapman S.B."/>
            <person name="Dewar J."/>
            <person name="Goldberg J."/>
            <person name="Griggs A."/>
            <person name="Gujja S."/>
            <person name="Hansen M."/>
            <person name="Howarth C."/>
            <person name="Imamovic A."/>
            <person name="Larimer J."/>
            <person name="McCowan C."/>
            <person name="Murphy C."/>
            <person name="Neiman D."/>
            <person name="Pearson M."/>
            <person name="Priest M."/>
            <person name="Roberts A."/>
            <person name="Saif S."/>
            <person name="Shea T."/>
            <person name="Sisk P."/>
            <person name="Sykes S."/>
            <person name="Wortman J."/>
            <person name="Nusbaum C."/>
            <person name="Birren B."/>
        </authorList>
    </citation>
    <scope>NUCLEOTIDE SEQUENCE [LARGE SCALE GENOMIC DNA]</scope>
    <source>
        <strain evidence="1 2">CIP 70.18</strain>
    </source>
</reference>
<dbReference type="PANTHER" id="PTHR21485:SF6">
    <property type="entry name" value="N-ACYLNEURAMINATE CYTIDYLYLTRANSFERASE-RELATED"/>
    <property type="match status" value="1"/>
</dbReference>
<proteinExistence type="predicted"/>
<keyword evidence="2" id="KW-1185">Reference proteome</keyword>
<dbReference type="AlphaFoldDB" id="N9T3A1"/>
<evidence type="ECO:0008006" key="3">
    <source>
        <dbReference type="Google" id="ProtNLM"/>
    </source>
</evidence>
<dbReference type="Proteomes" id="UP000013084">
    <property type="component" value="Unassembled WGS sequence"/>
</dbReference>